<keyword evidence="2 4" id="KW-0238">DNA-binding</keyword>
<proteinExistence type="predicted"/>
<feature type="domain" description="HTH tetR-type" evidence="5">
    <location>
        <begin position="16"/>
        <end position="76"/>
    </location>
</feature>
<gene>
    <name evidence="6" type="ORF">GMA12_14630</name>
</gene>
<comment type="caution">
    <text evidence="6">The sequence shown here is derived from an EMBL/GenBank/DDBJ whole genome shotgun (WGS) entry which is preliminary data.</text>
</comment>
<dbReference type="AlphaFoldDB" id="A0A6N8GPY6"/>
<evidence type="ECO:0000256" key="2">
    <source>
        <dbReference type="ARBA" id="ARBA00023125"/>
    </source>
</evidence>
<dbReference type="PROSITE" id="PS50977">
    <property type="entry name" value="HTH_TETR_2"/>
    <property type="match status" value="1"/>
</dbReference>
<dbReference type="InterPro" id="IPR041583">
    <property type="entry name" value="TetR_C_31"/>
</dbReference>
<dbReference type="SUPFAM" id="SSF48498">
    <property type="entry name" value="Tetracyclin repressor-like, C-terminal domain"/>
    <property type="match status" value="1"/>
</dbReference>
<dbReference type="Pfam" id="PF00440">
    <property type="entry name" value="TetR_N"/>
    <property type="match status" value="1"/>
</dbReference>
<dbReference type="RefSeq" id="WP_156270227.1">
    <property type="nucleotide sequence ID" value="NZ_WOGU01000013.1"/>
</dbReference>
<dbReference type="Proteomes" id="UP000436989">
    <property type="component" value="Unassembled WGS sequence"/>
</dbReference>
<dbReference type="Gene3D" id="1.10.357.10">
    <property type="entry name" value="Tetracycline Repressor, domain 2"/>
    <property type="match status" value="1"/>
</dbReference>
<dbReference type="InterPro" id="IPR036271">
    <property type="entry name" value="Tet_transcr_reg_TetR-rel_C_sf"/>
</dbReference>
<keyword evidence="3" id="KW-0804">Transcription</keyword>
<protein>
    <submittedName>
        <fullName evidence="6">TetR family transcriptional regulator</fullName>
    </submittedName>
</protein>
<evidence type="ECO:0000256" key="4">
    <source>
        <dbReference type="PROSITE-ProRule" id="PRU00335"/>
    </source>
</evidence>
<dbReference type="GO" id="GO:0003677">
    <property type="term" value="F:DNA binding"/>
    <property type="evidence" value="ECO:0007669"/>
    <property type="project" value="UniProtKB-UniRule"/>
</dbReference>
<dbReference type="PRINTS" id="PR00455">
    <property type="entry name" value="HTHTETR"/>
</dbReference>
<reference evidence="6 7" key="1">
    <citation type="submission" date="2019-12" db="EMBL/GenBank/DDBJ databases">
        <authorList>
            <person name="Shi Y."/>
        </authorList>
    </citation>
    <scope>NUCLEOTIDE SEQUENCE [LARGE SCALE GENOMIC DNA]</scope>
    <source>
        <strain evidence="6 7">JCM 17929</strain>
    </source>
</reference>
<dbReference type="PANTHER" id="PTHR47506:SF1">
    <property type="entry name" value="HTH-TYPE TRANSCRIPTIONAL REGULATOR YJDC"/>
    <property type="match status" value="1"/>
</dbReference>
<organism evidence="6 7">
    <name type="scientific">Kocuria sediminis</name>
    <dbReference type="NCBI Taxonomy" id="1038857"/>
    <lineage>
        <taxon>Bacteria</taxon>
        <taxon>Bacillati</taxon>
        <taxon>Actinomycetota</taxon>
        <taxon>Actinomycetes</taxon>
        <taxon>Micrococcales</taxon>
        <taxon>Micrococcaceae</taxon>
        <taxon>Kocuria</taxon>
    </lineage>
</organism>
<sequence>MSTGPGRDEGAKRSRTATRRRLLETAAGVFAERGIEGASVGELCAAAGFSRGAFYSNFDSKTDLALAMYEDHVEQLVSRLGEQLERWLTAGASAEEVVVRILEGLSDHTSDTTWHTVRLELLLTARRSPAVREVLAGHRDALVDAVVDALTRVARRQRLRFTVEVADLARMLLATYDGALNARLADGPEGAAEHDVAPAIWLAFTRPEEADGTPPAGRR</sequence>
<evidence type="ECO:0000259" key="5">
    <source>
        <dbReference type="PROSITE" id="PS50977"/>
    </source>
</evidence>
<keyword evidence="7" id="KW-1185">Reference proteome</keyword>
<evidence type="ECO:0000313" key="6">
    <source>
        <dbReference type="EMBL" id="MUN64360.1"/>
    </source>
</evidence>
<name>A0A6N8GPY6_9MICC</name>
<evidence type="ECO:0000313" key="7">
    <source>
        <dbReference type="Proteomes" id="UP000436989"/>
    </source>
</evidence>
<accession>A0A6N8GPY6</accession>
<dbReference type="InterPro" id="IPR009057">
    <property type="entry name" value="Homeodomain-like_sf"/>
</dbReference>
<dbReference type="InterPro" id="IPR001647">
    <property type="entry name" value="HTH_TetR"/>
</dbReference>
<dbReference type="SUPFAM" id="SSF46689">
    <property type="entry name" value="Homeodomain-like"/>
    <property type="match status" value="1"/>
</dbReference>
<evidence type="ECO:0000256" key="1">
    <source>
        <dbReference type="ARBA" id="ARBA00023015"/>
    </source>
</evidence>
<dbReference type="Pfam" id="PF17940">
    <property type="entry name" value="TetR_C_31"/>
    <property type="match status" value="1"/>
</dbReference>
<feature type="DNA-binding region" description="H-T-H motif" evidence="4">
    <location>
        <begin position="39"/>
        <end position="58"/>
    </location>
</feature>
<dbReference type="EMBL" id="WOGU01000013">
    <property type="protein sequence ID" value="MUN64360.1"/>
    <property type="molecule type" value="Genomic_DNA"/>
</dbReference>
<keyword evidence="1" id="KW-0805">Transcription regulation</keyword>
<evidence type="ECO:0000256" key="3">
    <source>
        <dbReference type="ARBA" id="ARBA00023163"/>
    </source>
</evidence>
<dbReference type="PANTHER" id="PTHR47506">
    <property type="entry name" value="TRANSCRIPTIONAL REGULATORY PROTEIN"/>
    <property type="match status" value="1"/>
</dbReference>